<sequence length="637" mass="72843">MTSANTTFTGINLKVSTEPTNKQETTIDISTIHSNVTLNNSMYPEPTFMVSNGTLNTTTNHGCSFEMTDDGIKKQVQSFVAEGKELIFLHFYLSNRTTGISYGPNDTIYNILTIVRTIGGFGNELLAMHPQFEQLSIGTLMFGVEHVHIPLRIMPIRCLKQRELQLTLLKIVKSDLGLLQKKNDGTLARLCQTHAENVDGLASFYYNCCTVQNNNEFVCNRLETNKWMGVLLVGMNICYVIVFLYSPLLIPTSWYKASINRITLRIERIFKLRLSDEIAKPLKTKISMVNILSKKQDTHMEVNGIQLKILEMNTVSTDYVPAGIFHYLYRTFIKCHVKDHEYVKDCCDTDIFQICKKETSILLNASSVLTYVTFGGMLLFYVYDTLRNVKKKYETFGQAVIDFSVSDMQKQVIETFKEKKDIKYSAFQFKISNESSNKSHFEIEFDDTCNKVLLKSKCPCLFFDENSKPYLNEKAFFKMCHMKVLRAPGSLWENYKKAAFNFLMIFCFLTFVVIIVLAFGKSQGIPGTYQAIATLGGGLIPLILRRYLFKSDDVFDFKSDHFLLFEEMEQLFENYCETWEIVGLLGGIKTDSSDNCGLKYETILINKFQSKPTEDSNTTAVIGKNVNPIEYFDDTRL</sequence>
<keyword evidence="1" id="KW-0812">Transmembrane</keyword>
<name>A0A8B6EVW1_MYTGA</name>
<keyword evidence="1" id="KW-0472">Membrane</keyword>
<dbReference type="EMBL" id="UYJE01005823">
    <property type="protein sequence ID" value="VDI40762.1"/>
    <property type="molecule type" value="Genomic_DNA"/>
</dbReference>
<dbReference type="OrthoDB" id="10368797at2759"/>
<accession>A0A8B6EVW1</accession>
<feature type="transmembrane region" description="Helical" evidence="1">
    <location>
        <begin position="498"/>
        <end position="519"/>
    </location>
</feature>
<evidence type="ECO:0000313" key="2">
    <source>
        <dbReference type="EMBL" id="VDI40762.1"/>
    </source>
</evidence>
<proteinExistence type="predicted"/>
<evidence type="ECO:0000256" key="1">
    <source>
        <dbReference type="SAM" id="Phobius"/>
    </source>
</evidence>
<organism evidence="2 3">
    <name type="scientific">Mytilus galloprovincialis</name>
    <name type="common">Mediterranean mussel</name>
    <dbReference type="NCBI Taxonomy" id="29158"/>
    <lineage>
        <taxon>Eukaryota</taxon>
        <taxon>Metazoa</taxon>
        <taxon>Spiralia</taxon>
        <taxon>Lophotrochozoa</taxon>
        <taxon>Mollusca</taxon>
        <taxon>Bivalvia</taxon>
        <taxon>Autobranchia</taxon>
        <taxon>Pteriomorphia</taxon>
        <taxon>Mytilida</taxon>
        <taxon>Mytiloidea</taxon>
        <taxon>Mytilidae</taxon>
        <taxon>Mytilinae</taxon>
        <taxon>Mytilus</taxon>
    </lineage>
</organism>
<evidence type="ECO:0000313" key="3">
    <source>
        <dbReference type="Proteomes" id="UP000596742"/>
    </source>
</evidence>
<keyword evidence="1" id="KW-1133">Transmembrane helix</keyword>
<reference evidence="2" key="1">
    <citation type="submission" date="2018-11" db="EMBL/GenBank/DDBJ databases">
        <authorList>
            <person name="Alioto T."/>
            <person name="Alioto T."/>
        </authorList>
    </citation>
    <scope>NUCLEOTIDE SEQUENCE</scope>
</reference>
<keyword evidence="3" id="KW-1185">Reference proteome</keyword>
<dbReference type="Proteomes" id="UP000596742">
    <property type="component" value="Unassembled WGS sequence"/>
</dbReference>
<feature type="transmembrane region" description="Helical" evidence="1">
    <location>
        <begin position="227"/>
        <end position="250"/>
    </location>
</feature>
<comment type="caution">
    <text evidence="2">The sequence shown here is derived from an EMBL/GenBank/DDBJ whole genome shotgun (WGS) entry which is preliminary data.</text>
</comment>
<dbReference type="AlphaFoldDB" id="A0A8B6EVW1"/>
<feature type="transmembrane region" description="Helical" evidence="1">
    <location>
        <begin position="531"/>
        <end position="549"/>
    </location>
</feature>
<feature type="transmembrane region" description="Helical" evidence="1">
    <location>
        <begin position="361"/>
        <end position="383"/>
    </location>
</feature>
<gene>
    <name evidence="2" type="ORF">MGAL_10B067353</name>
</gene>
<protein>
    <submittedName>
        <fullName evidence="2">Uncharacterized protein</fullName>
    </submittedName>
</protein>